<dbReference type="PATRIC" id="fig|1224164.3.peg.442"/>
<dbReference type="InterPro" id="IPR017853">
    <property type="entry name" value="GH"/>
</dbReference>
<dbReference type="Proteomes" id="UP000019222">
    <property type="component" value="Chromosome"/>
</dbReference>
<sequence length="613" mass="68102">MVADEVTRFHVWAPNAESVQLLVFNGEGGTQEALGMTRGDRGEWSVELAGNHEGLEYLYRVDGREAVDPYARAVTANGLRSVAIDVDKLLGTATRLDSVGDPGNAIIYEAHVRDLTIAPGNGIAHKGKFLGLAEEGRRTARGNLSGLDYIASLGITHLQLLPIFDFGSVDELGDLAFDAQYNWGYDPNNYNVPEGSYSTDPRDPYARLRELRQLVDACHARGLRVIMDVVYNHVYDARTNPFELIEPGYYFRKDAWGDFYDATVCGNETASERPMMRRFIVDSVRYWARTFGLDGFRFDLMGIHDVETMNAVRAALDEIDPGIILLGEGWAMGNHAPGVVPADQRAGALMPRIAMFNDTFRDVVKGSNFHIEGAGFVSGNPSYLPDDADPWTASPAAEELFDAMRGSLTQRDYLTAAQSVVYNESHDNYTMFDKLRGTAGLEHASLAEIARRHTLATTIQLLSRGIAFVHAGQELLRTKQGEENSYRSPDHVNAFDYDRAEQFAPQVAFFRSLVAFRRQWSWVTETDYEAIDVTTVPVEASGLHLSYRVKRAFDGNDAWVLINADSGLWQAPIAAGEYRVHICDEHVVEDPAKVRFGEEFPVAALSVVVLEKL</sequence>
<evidence type="ECO:0000313" key="3">
    <source>
        <dbReference type="EMBL" id="AHI21841.1"/>
    </source>
</evidence>
<dbReference type="CDD" id="cd11341">
    <property type="entry name" value="AmyAc_Pullulanase_LD-like"/>
    <property type="match status" value="1"/>
</dbReference>
<dbReference type="Gene3D" id="2.60.40.10">
    <property type="entry name" value="Immunoglobulins"/>
    <property type="match status" value="1"/>
</dbReference>
<dbReference type="CDD" id="cd02860">
    <property type="entry name" value="E_set_Pullulanase"/>
    <property type="match status" value="1"/>
</dbReference>
<evidence type="ECO:0000313" key="4">
    <source>
        <dbReference type="Proteomes" id="UP000019222"/>
    </source>
</evidence>
<dbReference type="STRING" id="1224164.B843_02245"/>
<dbReference type="SUPFAM" id="SSF81296">
    <property type="entry name" value="E set domains"/>
    <property type="match status" value="1"/>
</dbReference>
<dbReference type="Pfam" id="PF00128">
    <property type="entry name" value="Alpha-amylase"/>
    <property type="match status" value="1"/>
</dbReference>
<evidence type="ECO:0000256" key="1">
    <source>
        <dbReference type="ARBA" id="ARBA00008061"/>
    </source>
</evidence>
<protein>
    <submittedName>
        <fullName evidence="3">Pullulanase</fullName>
    </submittedName>
</protein>
<dbReference type="GO" id="GO:0005975">
    <property type="term" value="P:carbohydrate metabolic process"/>
    <property type="evidence" value="ECO:0007669"/>
    <property type="project" value="InterPro"/>
</dbReference>
<dbReference type="Gene3D" id="3.20.20.80">
    <property type="entry name" value="Glycosidases"/>
    <property type="match status" value="1"/>
</dbReference>
<dbReference type="InterPro" id="IPR006047">
    <property type="entry name" value="GH13_cat_dom"/>
</dbReference>
<dbReference type="InterPro" id="IPR014756">
    <property type="entry name" value="Ig_E-set"/>
</dbReference>
<gene>
    <name evidence="3" type="ORF">B843_02245</name>
</gene>
<dbReference type="InterPro" id="IPR011840">
    <property type="entry name" value="PulA_typeI"/>
</dbReference>
<dbReference type="InterPro" id="IPR013783">
    <property type="entry name" value="Ig-like_fold"/>
</dbReference>
<dbReference type="KEGG" id="cvt:B843_02245"/>
<dbReference type="EMBL" id="CP004353">
    <property type="protein sequence ID" value="AHI21841.1"/>
    <property type="molecule type" value="Genomic_DNA"/>
</dbReference>
<dbReference type="SUPFAM" id="SSF51445">
    <property type="entry name" value="(Trans)glycosidases"/>
    <property type="match status" value="1"/>
</dbReference>
<keyword evidence="4" id="KW-1185">Reference proteome</keyword>
<dbReference type="AlphaFoldDB" id="W5XXT1"/>
<dbReference type="SMART" id="SM00642">
    <property type="entry name" value="Aamy"/>
    <property type="match status" value="1"/>
</dbReference>
<reference evidence="3 4" key="1">
    <citation type="submission" date="2013-02" db="EMBL/GenBank/DDBJ databases">
        <title>The complete genome sequence of Corynebacterium vitaeruminis DSM 20294.</title>
        <authorList>
            <person name="Ruckert C."/>
            <person name="Albersmeier A."/>
            <person name="Kalinowski J."/>
        </authorList>
    </citation>
    <scope>NUCLEOTIDE SEQUENCE [LARGE SCALE GENOMIC DNA]</scope>
    <source>
        <strain evidence="4">ATCC 10234</strain>
    </source>
</reference>
<organism evidence="3 4">
    <name type="scientific">Corynebacterium vitaeruminis DSM 20294</name>
    <dbReference type="NCBI Taxonomy" id="1224164"/>
    <lineage>
        <taxon>Bacteria</taxon>
        <taxon>Bacillati</taxon>
        <taxon>Actinomycetota</taxon>
        <taxon>Actinomycetes</taxon>
        <taxon>Mycobacteriales</taxon>
        <taxon>Corynebacteriaceae</taxon>
        <taxon>Corynebacterium</taxon>
    </lineage>
</organism>
<proteinExistence type="inferred from homology"/>
<dbReference type="NCBIfam" id="TIGR02104">
    <property type="entry name" value="pulA_typeI"/>
    <property type="match status" value="1"/>
</dbReference>
<dbReference type="PANTHER" id="PTHR43002">
    <property type="entry name" value="GLYCOGEN DEBRANCHING ENZYME"/>
    <property type="match status" value="1"/>
</dbReference>
<accession>W5XXT1</accession>
<evidence type="ECO:0000259" key="2">
    <source>
        <dbReference type="SMART" id="SM00642"/>
    </source>
</evidence>
<name>W5XXT1_9CORY</name>
<dbReference type="GO" id="GO:0004553">
    <property type="term" value="F:hydrolase activity, hydrolyzing O-glycosyl compounds"/>
    <property type="evidence" value="ECO:0007669"/>
    <property type="project" value="InterPro"/>
</dbReference>
<dbReference type="InterPro" id="IPR004193">
    <property type="entry name" value="Glyco_hydro_13_N"/>
</dbReference>
<dbReference type="Pfam" id="PF02922">
    <property type="entry name" value="CBM_48"/>
    <property type="match status" value="1"/>
</dbReference>
<dbReference type="HOGENOM" id="CLU_004744_4_1_11"/>
<comment type="similarity">
    <text evidence="1">Belongs to the glycosyl hydrolase 13 family.</text>
</comment>
<dbReference type="eggNOG" id="COG1523">
    <property type="taxonomic scope" value="Bacteria"/>
</dbReference>
<feature type="domain" description="Glycosyl hydrolase family 13 catalytic" evidence="2">
    <location>
        <begin position="137"/>
        <end position="517"/>
    </location>
</feature>